<proteinExistence type="predicted"/>
<reference evidence="9" key="1">
    <citation type="submission" date="2014-05" db="EMBL/GenBank/DDBJ databases">
        <title>The transcriptome of the halophilic microalga Tetraselmis sp. GSL018 isolated from the Great Salt Lake, Utah.</title>
        <authorList>
            <person name="Jinkerson R.E."/>
            <person name="D'Adamo S."/>
            <person name="Posewitz M.C."/>
        </authorList>
    </citation>
    <scope>NUCLEOTIDE SEQUENCE</scope>
    <source>
        <strain evidence="9">GSL018</strain>
    </source>
</reference>
<dbReference type="PANTHER" id="PTHR21622">
    <property type="entry name" value="COILED-COIL-HELIX-COILED-COIL-HELIX DOMAIN CONTAINING 4"/>
    <property type="match status" value="1"/>
</dbReference>
<keyword evidence="6" id="KW-0496">Mitochondrion</keyword>
<gene>
    <name evidence="9" type="primary">MIA40</name>
    <name evidence="9" type="ORF">TSPGSL018_25924</name>
</gene>
<evidence type="ECO:0000256" key="1">
    <source>
        <dbReference type="ARBA" id="ARBA00004173"/>
    </source>
</evidence>
<evidence type="ECO:0000256" key="7">
    <source>
        <dbReference type="ARBA" id="ARBA00023157"/>
    </source>
</evidence>
<keyword evidence="8" id="KW-0676">Redox-active center</keyword>
<dbReference type="Gene3D" id="1.10.287.2900">
    <property type="match status" value="1"/>
</dbReference>
<dbReference type="PANTHER" id="PTHR21622:SF0">
    <property type="entry name" value="COILED-COIL-HELIX-COILED-COIL-HELIX DOMAIN CONTAINING 4"/>
    <property type="match status" value="1"/>
</dbReference>
<name>A0A061RNF1_9CHLO</name>
<keyword evidence="7" id="KW-1015">Disulfide bond</keyword>
<keyword evidence="4" id="KW-0560">Oxidoreductase</keyword>
<dbReference type="GO" id="GO:0015035">
    <property type="term" value="F:protein-disulfide reductase activity"/>
    <property type="evidence" value="ECO:0007669"/>
    <property type="project" value="InterPro"/>
</dbReference>
<organism evidence="9">
    <name type="scientific">Tetraselmis sp. GSL018</name>
    <dbReference type="NCBI Taxonomy" id="582737"/>
    <lineage>
        <taxon>Eukaryota</taxon>
        <taxon>Viridiplantae</taxon>
        <taxon>Chlorophyta</taxon>
        <taxon>core chlorophytes</taxon>
        <taxon>Chlorodendrophyceae</taxon>
        <taxon>Chlorodendrales</taxon>
        <taxon>Chlorodendraceae</taxon>
        <taxon>Tetraselmis</taxon>
    </lineage>
</organism>
<evidence type="ECO:0000256" key="8">
    <source>
        <dbReference type="ARBA" id="ARBA00023284"/>
    </source>
</evidence>
<keyword evidence="5" id="KW-0811">Translocation</keyword>
<evidence type="ECO:0000256" key="5">
    <source>
        <dbReference type="ARBA" id="ARBA00023010"/>
    </source>
</evidence>
<dbReference type="GO" id="GO:0005758">
    <property type="term" value="C:mitochondrial intermembrane space"/>
    <property type="evidence" value="ECO:0007669"/>
    <property type="project" value="TreeGrafter"/>
</dbReference>
<dbReference type="AlphaFoldDB" id="A0A061RNF1"/>
<protein>
    <submittedName>
        <fullName evidence="9">Mitochondrial intermembrane space import and assembly protein 40</fullName>
    </submittedName>
</protein>
<keyword evidence="2" id="KW-0813">Transport</keyword>
<evidence type="ECO:0000313" key="9">
    <source>
        <dbReference type="EMBL" id="JAC74447.1"/>
    </source>
</evidence>
<sequence>MATAFEKLAEDALRSGATGEELDQQIDDALSCPCVADLREGPCGEAFVAAFRCFIKSTEAEKGSDCGLPYQSLQACMLKNPEAFAEFMKPDEANEN</sequence>
<evidence type="ECO:0000256" key="4">
    <source>
        <dbReference type="ARBA" id="ARBA00023002"/>
    </source>
</evidence>
<dbReference type="InterPro" id="IPR039289">
    <property type="entry name" value="CHCHD4"/>
</dbReference>
<evidence type="ECO:0000256" key="6">
    <source>
        <dbReference type="ARBA" id="ARBA00023128"/>
    </source>
</evidence>
<keyword evidence="3" id="KW-0653">Protein transport</keyword>
<dbReference type="GO" id="GO:0045041">
    <property type="term" value="P:protein import into mitochondrial intermembrane space"/>
    <property type="evidence" value="ECO:0007669"/>
    <property type="project" value="InterPro"/>
</dbReference>
<dbReference type="EMBL" id="GBEZ01011329">
    <property type="protein sequence ID" value="JAC74447.1"/>
    <property type="molecule type" value="Transcribed_RNA"/>
</dbReference>
<evidence type="ECO:0000256" key="3">
    <source>
        <dbReference type="ARBA" id="ARBA00022927"/>
    </source>
</evidence>
<comment type="subcellular location">
    <subcellularLocation>
        <location evidence="1">Mitochondrion</location>
    </subcellularLocation>
</comment>
<evidence type="ECO:0000256" key="2">
    <source>
        <dbReference type="ARBA" id="ARBA00022448"/>
    </source>
</evidence>
<accession>A0A061RNF1</accession>